<feature type="binding site" evidence="7">
    <location>
        <position position="250"/>
    </location>
    <ligand>
        <name>Fe(3+)</name>
        <dbReference type="ChEBI" id="CHEBI:29034"/>
    </ligand>
</feature>
<dbReference type="STRING" id="463014.BAU07_11165"/>
<evidence type="ECO:0000256" key="7">
    <source>
        <dbReference type="HAMAP-Rule" id="MF_00372"/>
    </source>
</evidence>
<feature type="binding site" evidence="7">
    <location>
        <position position="80"/>
    </location>
    <ligand>
        <name>Zn(2+)</name>
        <dbReference type="ChEBI" id="CHEBI:29105"/>
    </ligand>
</feature>
<feature type="binding site" evidence="7">
    <location>
        <position position="327"/>
    </location>
    <ligand>
        <name>N-formimidoyl-L-glutamate</name>
        <dbReference type="ChEBI" id="CHEBI:58928"/>
    </ligand>
</feature>
<keyword evidence="7" id="KW-0963">Cytoplasm</keyword>
<dbReference type="PANTHER" id="PTHR42752:SF1">
    <property type="entry name" value="IMIDAZOLONEPROPIONASE-RELATED"/>
    <property type="match status" value="1"/>
</dbReference>
<evidence type="ECO:0000256" key="4">
    <source>
        <dbReference type="ARBA" id="ARBA00022808"/>
    </source>
</evidence>
<feature type="binding site" evidence="7">
    <location>
        <position position="82"/>
    </location>
    <ligand>
        <name>Zn(2+)</name>
        <dbReference type="ChEBI" id="CHEBI:29105"/>
    </ligand>
</feature>
<feature type="binding site" evidence="7">
    <location>
        <position position="253"/>
    </location>
    <ligand>
        <name>4-imidazolone-5-propanoate</name>
        <dbReference type="ChEBI" id="CHEBI:77893"/>
    </ligand>
</feature>
<keyword evidence="4 7" id="KW-0369">Histidine metabolism</keyword>
<dbReference type="EC" id="3.5.2.7" evidence="1 7"/>
<gene>
    <name evidence="7" type="primary">hutI</name>
    <name evidence="9" type="ORF">BAU07_11165</name>
</gene>
<comment type="cofactor">
    <cofactor evidence="7">
        <name>Zn(2+)</name>
        <dbReference type="ChEBI" id="CHEBI:29105"/>
    </cofactor>
    <cofactor evidence="7">
        <name>Fe(3+)</name>
        <dbReference type="ChEBI" id="CHEBI:29034"/>
    </cofactor>
    <text evidence="7">Binds 1 zinc or iron ion per subunit.</text>
</comment>
<evidence type="ECO:0000256" key="3">
    <source>
        <dbReference type="ARBA" id="ARBA00022801"/>
    </source>
</evidence>
<evidence type="ECO:0000313" key="9">
    <source>
        <dbReference type="EMBL" id="ANN77592.1"/>
    </source>
</evidence>
<sequence>MTHGAHGLDGGIWIRNARVASFDPSCDGPYGVRQDADALAVRDGRITWIGRDRDAPADVRALPALDAHGQWITPGLIDCHTHLVYAGSRAREFEMRLNGASYEDIARAGGGIVSTVRATRQAGEAGLVEQALPRLRALMLEGVTTVEIKSGYGLDMDTELAMLRAARTLERTVPVTVRTTFLAAHAVPPEYSGRADAYIDFVCTQVLPAAVRLGLVDAVDVFHENIGFDAAQAERMLQAAAAFGLPVKLHAEQLSLCGATALGARYRAMSTDHLEHLDEAGVQAMAEAGTVAVLLPGAFYFLRDTHVPPVDLLRRHGVPIAVATDCNPGTSPFASLLLMLNMACTLFRLTPAEALNGVTHAAARALGIHDQAGSITVGKRADLAFWNVAELAELCYSYGTHRPTRVLRHGVERGMAPGAAAAPA</sequence>
<feature type="binding site" evidence="7">
    <location>
        <position position="80"/>
    </location>
    <ligand>
        <name>Fe(3+)</name>
        <dbReference type="ChEBI" id="CHEBI:29034"/>
    </ligand>
</feature>
<dbReference type="Proteomes" id="UP000091926">
    <property type="component" value="Chromosome"/>
</dbReference>
<feature type="binding site" evidence="7">
    <location>
        <position position="82"/>
    </location>
    <ligand>
        <name>Fe(3+)</name>
        <dbReference type="ChEBI" id="CHEBI:29034"/>
    </ligand>
</feature>
<dbReference type="Pfam" id="PF01979">
    <property type="entry name" value="Amidohydro_1"/>
    <property type="match status" value="1"/>
</dbReference>
<evidence type="ECO:0000313" key="10">
    <source>
        <dbReference type="Proteomes" id="UP000091926"/>
    </source>
</evidence>
<feature type="binding site" evidence="7">
    <location>
        <position position="329"/>
    </location>
    <ligand>
        <name>N-formimidoyl-L-glutamate</name>
        <dbReference type="ChEBI" id="CHEBI:58928"/>
    </ligand>
</feature>
<accession>A0A193GC49</accession>
<feature type="binding site" evidence="7">
    <location>
        <position position="325"/>
    </location>
    <ligand>
        <name>Zn(2+)</name>
        <dbReference type="ChEBI" id="CHEBI:29105"/>
    </ligand>
</feature>
<name>A0A193GC49_9BORD</name>
<dbReference type="GO" id="GO:0005737">
    <property type="term" value="C:cytoplasm"/>
    <property type="evidence" value="ECO:0007669"/>
    <property type="project" value="UniProtKB-SubCell"/>
</dbReference>
<feature type="binding site" evidence="7">
    <location>
        <position position="152"/>
    </location>
    <ligand>
        <name>N-formimidoyl-L-glutamate</name>
        <dbReference type="ChEBI" id="CHEBI:58928"/>
    </ligand>
</feature>
<feature type="binding site" evidence="7">
    <location>
        <position position="325"/>
    </location>
    <ligand>
        <name>Fe(3+)</name>
        <dbReference type="ChEBI" id="CHEBI:29034"/>
    </ligand>
</feature>
<keyword evidence="10" id="KW-1185">Reference proteome</keyword>
<feature type="binding site" evidence="7">
    <location>
        <position position="185"/>
    </location>
    <ligand>
        <name>4-imidazolone-5-propanoate</name>
        <dbReference type="ChEBI" id="CHEBI:77893"/>
    </ligand>
</feature>
<dbReference type="InterPro" id="IPR011059">
    <property type="entry name" value="Metal-dep_hydrolase_composite"/>
</dbReference>
<feature type="binding site" evidence="7">
    <location>
        <position position="152"/>
    </location>
    <ligand>
        <name>4-imidazolone-5-propanoate</name>
        <dbReference type="ChEBI" id="CHEBI:77893"/>
    </ligand>
</feature>
<dbReference type="GO" id="GO:0008270">
    <property type="term" value="F:zinc ion binding"/>
    <property type="evidence" value="ECO:0007669"/>
    <property type="project" value="UniProtKB-UniRule"/>
</dbReference>
<dbReference type="PANTHER" id="PTHR42752">
    <property type="entry name" value="IMIDAZOLONEPROPIONASE"/>
    <property type="match status" value="1"/>
</dbReference>
<dbReference type="HAMAP" id="MF_00372">
    <property type="entry name" value="HutI"/>
    <property type="match status" value="1"/>
</dbReference>
<comment type="catalytic activity">
    <reaction evidence="7">
        <text>4-imidazolone-5-propanoate + H2O = N-formimidoyl-L-glutamate</text>
        <dbReference type="Rhea" id="RHEA:23660"/>
        <dbReference type="ChEBI" id="CHEBI:15377"/>
        <dbReference type="ChEBI" id="CHEBI:58928"/>
        <dbReference type="ChEBI" id="CHEBI:77893"/>
        <dbReference type="EC" id="3.5.2.7"/>
    </reaction>
</comment>
<dbReference type="EMBL" id="CP016172">
    <property type="protein sequence ID" value="ANN77592.1"/>
    <property type="molecule type" value="Genomic_DNA"/>
</dbReference>
<reference evidence="9 10" key="1">
    <citation type="submission" date="2016-06" db="EMBL/GenBank/DDBJ databases">
        <title>Complete genome sequences of Bordetella bronchialis and Bordetella flabilis.</title>
        <authorList>
            <person name="LiPuma J.J."/>
            <person name="Spilker T."/>
        </authorList>
    </citation>
    <scope>NUCLEOTIDE SEQUENCE [LARGE SCALE GENOMIC DNA]</scope>
    <source>
        <strain evidence="9 10">AU10664</strain>
    </source>
</reference>
<dbReference type="CDD" id="cd01296">
    <property type="entry name" value="Imidazolone-5PH"/>
    <property type="match status" value="1"/>
</dbReference>
<dbReference type="FunFam" id="3.20.20.140:FF:000007">
    <property type="entry name" value="Imidazolonepropionase"/>
    <property type="match status" value="1"/>
</dbReference>
<proteinExistence type="inferred from homology"/>
<dbReference type="InterPro" id="IPR006680">
    <property type="entry name" value="Amidohydro-rel"/>
</dbReference>
<dbReference type="SUPFAM" id="SSF51556">
    <property type="entry name" value="Metallo-dependent hydrolases"/>
    <property type="match status" value="1"/>
</dbReference>
<dbReference type="Gene3D" id="3.20.20.140">
    <property type="entry name" value="Metal-dependent hydrolases"/>
    <property type="match status" value="1"/>
</dbReference>
<feature type="binding site" evidence="7">
    <location>
        <position position="250"/>
    </location>
    <ligand>
        <name>Zn(2+)</name>
        <dbReference type="ChEBI" id="CHEBI:29105"/>
    </ligand>
</feature>
<feature type="binding site" evidence="7">
    <location>
        <position position="330"/>
    </location>
    <ligand>
        <name>4-imidazolone-5-propanoate</name>
        <dbReference type="ChEBI" id="CHEBI:77893"/>
    </ligand>
</feature>
<evidence type="ECO:0000256" key="1">
    <source>
        <dbReference type="ARBA" id="ARBA00012864"/>
    </source>
</evidence>
<dbReference type="NCBIfam" id="TIGR01224">
    <property type="entry name" value="hutI"/>
    <property type="match status" value="1"/>
</dbReference>
<dbReference type="GO" id="GO:0050480">
    <property type="term" value="F:imidazolonepropionase activity"/>
    <property type="evidence" value="ECO:0007669"/>
    <property type="project" value="UniProtKB-UniRule"/>
</dbReference>
<organism evidence="9 10">
    <name type="scientific">Bordetella flabilis</name>
    <dbReference type="NCBI Taxonomy" id="463014"/>
    <lineage>
        <taxon>Bacteria</taxon>
        <taxon>Pseudomonadati</taxon>
        <taxon>Pseudomonadota</taxon>
        <taxon>Betaproteobacteria</taxon>
        <taxon>Burkholderiales</taxon>
        <taxon>Alcaligenaceae</taxon>
        <taxon>Bordetella</taxon>
    </lineage>
</organism>
<protein>
    <recommendedName>
        <fullName evidence="1 7">Imidazolonepropionase</fullName>
        <ecNumber evidence="1 7">3.5.2.7</ecNumber>
    </recommendedName>
    <alternativeName>
        <fullName evidence="7">Imidazolone-5-propionate hydrolase</fullName>
    </alternativeName>
</protein>
<feature type="domain" description="Amidohydrolase-related" evidence="8">
    <location>
        <begin position="71"/>
        <end position="388"/>
    </location>
</feature>
<keyword evidence="5 7" id="KW-0862">Zinc</keyword>
<evidence type="ECO:0000259" key="8">
    <source>
        <dbReference type="Pfam" id="PF01979"/>
    </source>
</evidence>
<dbReference type="InterPro" id="IPR005920">
    <property type="entry name" value="HutI"/>
</dbReference>
<dbReference type="AlphaFoldDB" id="A0A193GC49"/>
<feature type="binding site" evidence="7">
    <location>
        <position position="89"/>
    </location>
    <ligand>
        <name>4-imidazolone-5-propanoate</name>
        <dbReference type="ChEBI" id="CHEBI:77893"/>
    </ligand>
</feature>
<comment type="function">
    <text evidence="7">Catalyzes the hydrolytic cleavage of the carbon-nitrogen bond in imidazolone-5-propanoate to yield N-formimidoyl-L-glutamate. It is the third step in the universal histidine degradation pathway.</text>
</comment>
<comment type="pathway">
    <text evidence="7">Amino-acid degradation; L-histidine degradation into L-glutamate; N-formimidoyl-L-glutamate from L-histidine: step 3/3.</text>
</comment>
<keyword evidence="3 7" id="KW-0378">Hydrolase</keyword>
<comment type="subcellular location">
    <subcellularLocation>
        <location evidence="7">Cytoplasm</location>
    </subcellularLocation>
</comment>
<dbReference type="OrthoDB" id="9776455at2"/>
<dbReference type="RefSeq" id="WP_066657391.1">
    <property type="nucleotide sequence ID" value="NZ_CBCSCL010000006.1"/>
</dbReference>
<comment type="similarity">
    <text evidence="7">Belongs to the metallo-dependent hydrolases superfamily. HutI family.</text>
</comment>
<evidence type="ECO:0000256" key="5">
    <source>
        <dbReference type="ARBA" id="ARBA00022833"/>
    </source>
</evidence>
<keyword evidence="6 7" id="KW-0408">Iron</keyword>
<dbReference type="InterPro" id="IPR032466">
    <property type="entry name" value="Metal_Hydrolase"/>
</dbReference>
<dbReference type="GO" id="GO:0019556">
    <property type="term" value="P:L-histidine catabolic process to glutamate and formamide"/>
    <property type="evidence" value="ECO:0007669"/>
    <property type="project" value="UniProtKB-UniRule"/>
</dbReference>
<dbReference type="Gene3D" id="2.30.40.10">
    <property type="entry name" value="Urease, subunit C, domain 1"/>
    <property type="match status" value="1"/>
</dbReference>
<dbReference type="SUPFAM" id="SSF51338">
    <property type="entry name" value="Composite domain of metallo-dependent hydrolases"/>
    <property type="match status" value="1"/>
</dbReference>
<evidence type="ECO:0000256" key="2">
    <source>
        <dbReference type="ARBA" id="ARBA00022723"/>
    </source>
</evidence>
<dbReference type="GO" id="GO:0005506">
    <property type="term" value="F:iron ion binding"/>
    <property type="evidence" value="ECO:0007669"/>
    <property type="project" value="UniProtKB-UniRule"/>
</dbReference>
<evidence type="ECO:0000256" key="6">
    <source>
        <dbReference type="ARBA" id="ARBA00023004"/>
    </source>
</evidence>
<dbReference type="GO" id="GO:0019557">
    <property type="term" value="P:L-histidine catabolic process to glutamate and formate"/>
    <property type="evidence" value="ECO:0007669"/>
    <property type="project" value="UniProtKB-UniPathway"/>
</dbReference>
<dbReference type="UniPathway" id="UPA00379">
    <property type="reaction ID" value="UER00551"/>
</dbReference>
<dbReference type="KEGG" id="bfz:BAU07_11165"/>
<keyword evidence="2 7" id="KW-0479">Metal-binding</keyword>